<reference evidence="2" key="2">
    <citation type="submission" date="2020-06" db="EMBL/GenBank/DDBJ databases">
        <authorList>
            <person name="Sheffer M."/>
        </authorList>
    </citation>
    <scope>NUCLEOTIDE SEQUENCE</scope>
</reference>
<protein>
    <recommendedName>
        <fullName evidence="4">Pre-C2HC domain-containing protein</fullName>
    </recommendedName>
</protein>
<evidence type="ECO:0000256" key="1">
    <source>
        <dbReference type="SAM" id="MobiDB-lite"/>
    </source>
</evidence>
<sequence>MEIPLLMNRESDLSGEVTSLSPCPVEGCALHMSNQKRNADSNKNSPLNSPTKINSPNSQNFQTPPPKRVAKNQTEPKNPNTEIPISNRFESLNEENDKIKIHPIMLKITEKYNLTLQDNRKFPGTENSYSNEYIRISPKSEEDDRNIIKLLKENKHDYYFITPKEDRPLKVVIKGLPIKTNVEDIKTELEQLNFCVDKVFMIVDHQE</sequence>
<dbReference type="AlphaFoldDB" id="A0A8T0EYW9"/>
<gene>
    <name evidence="2" type="ORF">HNY73_013455</name>
</gene>
<reference evidence="2" key="1">
    <citation type="journal article" date="2020" name="bioRxiv">
        <title>Chromosome-level reference genome of the European wasp spider Argiope bruennichi: a resource for studies on range expansion and evolutionary adaptation.</title>
        <authorList>
            <person name="Sheffer M.M."/>
            <person name="Hoppe A."/>
            <person name="Krehenwinkel H."/>
            <person name="Uhl G."/>
            <person name="Kuss A.W."/>
            <person name="Jensen L."/>
            <person name="Jensen C."/>
            <person name="Gillespie R.G."/>
            <person name="Hoff K.J."/>
            <person name="Prost S."/>
        </authorList>
    </citation>
    <scope>NUCLEOTIDE SEQUENCE</scope>
</reference>
<feature type="region of interest" description="Disordered" evidence="1">
    <location>
        <begin position="33"/>
        <end position="84"/>
    </location>
</feature>
<name>A0A8T0EYW9_ARGBR</name>
<evidence type="ECO:0008006" key="4">
    <source>
        <dbReference type="Google" id="ProtNLM"/>
    </source>
</evidence>
<dbReference type="EMBL" id="JABXBU010001863">
    <property type="protein sequence ID" value="KAF8783270.1"/>
    <property type="molecule type" value="Genomic_DNA"/>
</dbReference>
<accession>A0A8T0EYW9</accession>
<organism evidence="2 3">
    <name type="scientific">Argiope bruennichi</name>
    <name type="common">Wasp spider</name>
    <name type="synonym">Aranea bruennichi</name>
    <dbReference type="NCBI Taxonomy" id="94029"/>
    <lineage>
        <taxon>Eukaryota</taxon>
        <taxon>Metazoa</taxon>
        <taxon>Ecdysozoa</taxon>
        <taxon>Arthropoda</taxon>
        <taxon>Chelicerata</taxon>
        <taxon>Arachnida</taxon>
        <taxon>Araneae</taxon>
        <taxon>Araneomorphae</taxon>
        <taxon>Entelegynae</taxon>
        <taxon>Araneoidea</taxon>
        <taxon>Araneidae</taxon>
        <taxon>Argiope</taxon>
    </lineage>
</organism>
<evidence type="ECO:0000313" key="2">
    <source>
        <dbReference type="EMBL" id="KAF8783270.1"/>
    </source>
</evidence>
<evidence type="ECO:0000313" key="3">
    <source>
        <dbReference type="Proteomes" id="UP000807504"/>
    </source>
</evidence>
<feature type="compositionally biased region" description="Polar residues" evidence="1">
    <location>
        <begin position="71"/>
        <end position="84"/>
    </location>
</feature>
<dbReference type="Proteomes" id="UP000807504">
    <property type="component" value="Unassembled WGS sequence"/>
</dbReference>
<keyword evidence="3" id="KW-1185">Reference proteome</keyword>
<comment type="caution">
    <text evidence="2">The sequence shown here is derived from an EMBL/GenBank/DDBJ whole genome shotgun (WGS) entry which is preliminary data.</text>
</comment>
<proteinExistence type="predicted"/>
<feature type="compositionally biased region" description="Polar residues" evidence="1">
    <location>
        <begin position="33"/>
        <end position="62"/>
    </location>
</feature>